<gene>
    <name evidence="4" type="ORF">THSYN_14310</name>
</gene>
<dbReference type="EMBL" id="CP020370">
    <property type="protein sequence ID" value="AUB81996.1"/>
    <property type="molecule type" value="Genomic_DNA"/>
</dbReference>
<name>A0A2K8U8T4_9GAMM</name>
<dbReference type="OrthoDB" id="9800630at2"/>
<feature type="active site" description="Nucleophile" evidence="1">
    <location>
        <position position="14"/>
    </location>
</feature>
<evidence type="ECO:0000256" key="2">
    <source>
        <dbReference type="PIRSR" id="PIRSR037031-51"/>
    </source>
</evidence>
<dbReference type="PANTHER" id="PTHR36450:SF1">
    <property type="entry name" value="THIOREDOXIN"/>
    <property type="match status" value="1"/>
</dbReference>
<dbReference type="SUPFAM" id="SSF52833">
    <property type="entry name" value="Thioredoxin-like"/>
    <property type="match status" value="1"/>
</dbReference>
<keyword evidence="2" id="KW-1015">Disulfide bond</keyword>
<dbReference type="PANTHER" id="PTHR36450">
    <property type="entry name" value="THIOREDOXIN"/>
    <property type="match status" value="1"/>
</dbReference>
<organism evidence="4 5">
    <name type="scientific">Candidatus Thiodictyon syntrophicum</name>
    <dbReference type="NCBI Taxonomy" id="1166950"/>
    <lineage>
        <taxon>Bacteria</taxon>
        <taxon>Pseudomonadati</taxon>
        <taxon>Pseudomonadota</taxon>
        <taxon>Gammaproteobacteria</taxon>
        <taxon>Chromatiales</taxon>
        <taxon>Chromatiaceae</taxon>
        <taxon>Thiodictyon</taxon>
    </lineage>
</organism>
<dbReference type="Pfam" id="PF13192">
    <property type="entry name" value="Thioredoxin_3"/>
    <property type="match status" value="1"/>
</dbReference>
<dbReference type="PIRSF" id="PIRSF037031">
    <property type="entry name" value="Redox_disulphide_2"/>
    <property type="match status" value="1"/>
</dbReference>
<reference evidence="4 5" key="1">
    <citation type="submission" date="2017-03" db="EMBL/GenBank/DDBJ databases">
        <title>Complete genome sequence of Candidatus 'Thiodictyon syntrophicum' sp. nov. strain Cad16T, a photolithoautotroph purple sulfur bacterium isolated from an alpine meromictic lake.</title>
        <authorList>
            <person name="Luedin S.M."/>
            <person name="Pothier J.F."/>
            <person name="Danza F."/>
            <person name="Storelli N."/>
            <person name="Wittwer M."/>
            <person name="Tonolla M."/>
        </authorList>
    </citation>
    <scope>NUCLEOTIDE SEQUENCE [LARGE SCALE GENOMIC DNA]</scope>
    <source>
        <strain evidence="4 5">Cad16T</strain>
    </source>
</reference>
<accession>A0A2K8U8T4</accession>
<dbReference type="RefSeq" id="WP_100919748.1">
    <property type="nucleotide sequence ID" value="NZ_CP020370.1"/>
</dbReference>
<dbReference type="KEGG" id="tsy:THSYN_14310"/>
<proteinExistence type="predicted"/>
<evidence type="ECO:0000313" key="4">
    <source>
        <dbReference type="EMBL" id="AUB81996.1"/>
    </source>
</evidence>
<dbReference type="Gene3D" id="3.40.30.10">
    <property type="entry name" value="Glutaredoxin"/>
    <property type="match status" value="1"/>
</dbReference>
<dbReference type="InterPro" id="IPR012336">
    <property type="entry name" value="Thioredoxin-like_fold"/>
</dbReference>
<protein>
    <submittedName>
        <fullName evidence="4">Thioredoxin family protein</fullName>
    </submittedName>
</protein>
<dbReference type="AlphaFoldDB" id="A0A2K8U8T4"/>
<evidence type="ECO:0000313" key="5">
    <source>
        <dbReference type="Proteomes" id="UP000232638"/>
    </source>
</evidence>
<dbReference type="NCBIfam" id="TIGR00412">
    <property type="entry name" value="redox_disulf_2"/>
    <property type="match status" value="1"/>
</dbReference>
<feature type="disulfide bond" description="Redox-active" evidence="2">
    <location>
        <begin position="11"/>
        <end position="14"/>
    </location>
</feature>
<keyword evidence="2" id="KW-0676">Redox-active center</keyword>
<dbReference type="InterPro" id="IPR005243">
    <property type="entry name" value="THIRX-like_proc"/>
</dbReference>
<evidence type="ECO:0000259" key="3">
    <source>
        <dbReference type="Pfam" id="PF13192"/>
    </source>
</evidence>
<dbReference type="Proteomes" id="UP000232638">
    <property type="component" value="Chromosome"/>
</dbReference>
<sequence length="80" mass="8603">MKNVKILGPGCRNCQTTLTLVGEVARAKGVEIQLEKVDQIAEIARYGIMSTPGVVIDEQVVHAGGIPDRKKVESWFAPAA</sequence>
<feature type="active site" description="Nucleophile" evidence="1">
    <location>
        <position position="11"/>
    </location>
</feature>
<keyword evidence="5" id="KW-1185">Reference proteome</keyword>
<feature type="domain" description="Thioredoxin-like fold" evidence="3">
    <location>
        <begin position="3"/>
        <end position="76"/>
    </location>
</feature>
<evidence type="ECO:0000256" key="1">
    <source>
        <dbReference type="PIRSR" id="PIRSR037031-50"/>
    </source>
</evidence>
<dbReference type="InterPro" id="IPR036249">
    <property type="entry name" value="Thioredoxin-like_sf"/>
</dbReference>